<gene>
    <name evidence="3" type="ORF">GCM10011507_23600</name>
</gene>
<evidence type="ECO:0000313" key="4">
    <source>
        <dbReference type="Proteomes" id="UP000648801"/>
    </source>
</evidence>
<proteinExistence type="predicted"/>
<sequence>MRKTSLFLLLAALAVAPLALRADSYDYTISAAAANGDPNMMFSASGTMTGTTDPYNSAAVDVTAITGSASGYNFQSVVDPGTTNTQTQGNAFGFTFDNVLYPASGAAHADSTGFLIDLGSPLGTSLAHVYYTGVTSQNPGGYEVDVVDPNEPGASTPFGVANPFSVSRFTVTRAPSAVPEAASVWLLGTGLACLAGLAIWRVKQREIV</sequence>
<keyword evidence="1" id="KW-0472">Membrane</keyword>
<keyword evidence="2" id="KW-0732">Signal</keyword>
<accession>A0A916W6J6</accession>
<comment type="caution">
    <text evidence="3">The sequence shown here is derived from an EMBL/GenBank/DDBJ whole genome shotgun (WGS) entry which is preliminary data.</text>
</comment>
<reference evidence="3" key="2">
    <citation type="submission" date="2020-09" db="EMBL/GenBank/DDBJ databases">
        <authorList>
            <person name="Sun Q."/>
            <person name="Zhou Y."/>
        </authorList>
    </citation>
    <scope>NUCLEOTIDE SEQUENCE</scope>
    <source>
        <strain evidence="3">CGMCC 1.15447</strain>
    </source>
</reference>
<feature type="chain" id="PRO_5036745291" description="IPTL-CTERM protein sorting domain-containing protein" evidence="2">
    <location>
        <begin position="22"/>
        <end position="208"/>
    </location>
</feature>
<dbReference type="RefSeq" id="WP_188759448.1">
    <property type="nucleotide sequence ID" value="NZ_BMJB01000001.1"/>
</dbReference>
<reference evidence="3" key="1">
    <citation type="journal article" date="2014" name="Int. J. Syst. Evol. Microbiol.">
        <title>Complete genome sequence of Corynebacterium casei LMG S-19264T (=DSM 44701T), isolated from a smear-ripened cheese.</title>
        <authorList>
            <consortium name="US DOE Joint Genome Institute (JGI-PGF)"/>
            <person name="Walter F."/>
            <person name="Albersmeier A."/>
            <person name="Kalinowski J."/>
            <person name="Ruckert C."/>
        </authorList>
    </citation>
    <scope>NUCLEOTIDE SEQUENCE</scope>
    <source>
        <strain evidence="3">CGMCC 1.15447</strain>
    </source>
</reference>
<feature type="transmembrane region" description="Helical" evidence="1">
    <location>
        <begin position="182"/>
        <end position="202"/>
    </location>
</feature>
<evidence type="ECO:0000256" key="1">
    <source>
        <dbReference type="SAM" id="Phobius"/>
    </source>
</evidence>
<keyword evidence="4" id="KW-1185">Reference proteome</keyword>
<keyword evidence="1" id="KW-0812">Transmembrane</keyword>
<evidence type="ECO:0000313" key="3">
    <source>
        <dbReference type="EMBL" id="GGA71242.1"/>
    </source>
</evidence>
<protein>
    <recommendedName>
        <fullName evidence="5">IPTL-CTERM protein sorting domain-containing protein</fullName>
    </recommendedName>
</protein>
<evidence type="ECO:0008006" key="5">
    <source>
        <dbReference type="Google" id="ProtNLM"/>
    </source>
</evidence>
<evidence type="ECO:0000256" key="2">
    <source>
        <dbReference type="SAM" id="SignalP"/>
    </source>
</evidence>
<dbReference type="AlphaFoldDB" id="A0A916W6J6"/>
<feature type="signal peptide" evidence="2">
    <location>
        <begin position="1"/>
        <end position="21"/>
    </location>
</feature>
<keyword evidence="1" id="KW-1133">Transmembrane helix</keyword>
<organism evidence="3 4">
    <name type="scientific">Edaphobacter acidisoli</name>
    <dbReference type="NCBI Taxonomy" id="2040573"/>
    <lineage>
        <taxon>Bacteria</taxon>
        <taxon>Pseudomonadati</taxon>
        <taxon>Acidobacteriota</taxon>
        <taxon>Terriglobia</taxon>
        <taxon>Terriglobales</taxon>
        <taxon>Acidobacteriaceae</taxon>
        <taxon>Edaphobacter</taxon>
    </lineage>
</organism>
<dbReference type="EMBL" id="BMJB01000001">
    <property type="protein sequence ID" value="GGA71242.1"/>
    <property type="molecule type" value="Genomic_DNA"/>
</dbReference>
<dbReference type="Proteomes" id="UP000648801">
    <property type="component" value="Unassembled WGS sequence"/>
</dbReference>
<name>A0A916W6J6_9BACT</name>